<feature type="domain" description="Peptidase M20 dimerisation" evidence="3">
    <location>
        <begin position="196"/>
        <end position="297"/>
    </location>
</feature>
<proteinExistence type="predicted"/>
<accession>W8T7P3</accession>
<dbReference type="SUPFAM" id="SSF53187">
    <property type="entry name" value="Zn-dependent exopeptidases"/>
    <property type="match status" value="1"/>
</dbReference>
<dbReference type="GO" id="GO:0046872">
    <property type="term" value="F:metal ion binding"/>
    <property type="evidence" value="ECO:0007669"/>
    <property type="project" value="UniProtKB-KW"/>
</dbReference>
<name>W8T7P3_PEPAC</name>
<organism evidence="4 5">
    <name type="scientific">Peptoclostridium acidaminophilum DSM 3953</name>
    <dbReference type="NCBI Taxonomy" id="1286171"/>
    <lineage>
        <taxon>Bacteria</taxon>
        <taxon>Bacillati</taxon>
        <taxon>Bacillota</taxon>
        <taxon>Clostridia</taxon>
        <taxon>Peptostreptococcales</taxon>
        <taxon>Peptoclostridiaceae</taxon>
        <taxon>Peptoclostridium</taxon>
    </lineage>
</organism>
<dbReference type="GO" id="GO:0050118">
    <property type="term" value="F:N-acetyldiaminopimelate deacetylase activity"/>
    <property type="evidence" value="ECO:0007669"/>
    <property type="project" value="UniProtKB-ARBA"/>
</dbReference>
<dbReference type="PATRIC" id="fig|1286171.3.peg.2421"/>
<dbReference type="NCBIfam" id="TIGR01891">
    <property type="entry name" value="amidohydrolases"/>
    <property type="match status" value="1"/>
</dbReference>
<dbReference type="PIRSF" id="PIRSF005962">
    <property type="entry name" value="Pept_M20D_amidohydro"/>
    <property type="match status" value="1"/>
</dbReference>
<dbReference type="InterPro" id="IPR036264">
    <property type="entry name" value="Bact_exopeptidase_dim_dom"/>
</dbReference>
<dbReference type="AlphaFoldDB" id="W8T7P3"/>
<sequence length="405" mass="44955">MPWEKLSKIRGKLMMNMFMKRANELKEEIIAIRRDLHSMPEIMNDLPKTTAYVKAKLLEMGIEAQEIISSGLVALLGGKKPGKTILIRADMDGLNMTEDSGLEFASTTPYAHTCGHDLHAAMLLGAAKMLKEREDEIEGTIKLMFQPGEEYFIGAKAMIDAGVLENPKVDAAIGMHTMLNAPVGTIGYQHGYTLSSVDGFKITIKGKGCHGAMPEKGVDPINVGVHVYLGLQELIAREVSGFETAIITLGQFSAGAAPNIIPDTCVLQGTMRTYSKEVREYLFNRMQEIIDLTCKKYRASFEYEVLSNVPSLYTDPELLDEMLGYVKEMDADFTLLKDQRATPTDDIAFISELVPTAHFQFNCKMQDERGAFPHHHPKVVFDEDVLPIGAAVNAQCAFNWLKNNK</sequence>
<dbReference type="PANTHER" id="PTHR11014">
    <property type="entry name" value="PEPTIDASE M20 FAMILY MEMBER"/>
    <property type="match status" value="1"/>
</dbReference>
<keyword evidence="2" id="KW-0464">Manganese</keyword>
<evidence type="ECO:0000256" key="2">
    <source>
        <dbReference type="PIRSR" id="PIRSR005962-1"/>
    </source>
</evidence>
<evidence type="ECO:0000313" key="4">
    <source>
        <dbReference type="EMBL" id="AHM57749.1"/>
    </source>
</evidence>
<feature type="binding site" evidence="2">
    <location>
        <position position="375"/>
    </location>
    <ligand>
        <name>Mn(2+)</name>
        <dbReference type="ChEBI" id="CHEBI:29035"/>
        <label>2</label>
    </ligand>
</feature>
<comment type="cofactor">
    <cofactor evidence="2">
        <name>Mn(2+)</name>
        <dbReference type="ChEBI" id="CHEBI:29035"/>
    </cofactor>
    <text evidence="2">The Mn(2+) ion enhances activity.</text>
</comment>
<feature type="binding site" evidence="2">
    <location>
        <position position="176"/>
    </location>
    <ligand>
        <name>Mn(2+)</name>
        <dbReference type="ChEBI" id="CHEBI:29035"/>
        <label>2</label>
    </ligand>
</feature>
<dbReference type="InterPro" id="IPR011650">
    <property type="entry name" value="Peptidase_M20_dimer"/>
</dbReference>
<feature type="binding site" evidence="2">
    <location>
        <position position="116"/>
    </location>
    <ligand>
        <name>Mn(2+)</name>
        <dbReference type="ChEBI" id="CHEBI:29035"/>
        <label>2</label>
    </ligand>
</feature>
<dbReference type="Gene3D" id="3.30.70.360">
    <property type="match status" value="1"/>
</dbReference>
<protein>
    <submittedName>
        <fullName evidence="4">Putative hydrolase YxeP</fullName>
        <ecNumber evidence="4">3.-.-.-</ecNumber>
    </submittedName>
</protein>
<dbReference type="EMBL" id="CP007453">
    <property type="protein sequence ID" value="AHM57749.1"/>
    <property type="molecule type" value="Genomic_DNA"/>
</dbReference>
<reference evidence="4 5" key="1">
    <citation type="journal article" date="2014" name="Genome Announc.">
        <title>Complete Genome Sequence of Amino Acid-Utilizing Eubacterium acidaminophilum al-2 (DSM 3953).</title>
        <authorList>
            <person name="Poehlein A."/>
            <person name="Andreesen J.R."/>
            <person name="Daniel R."/>
        </authorList>
    </citation>
    <scope>NUCLEOTIDE SEQUENCE [LARGE SCALE GENOMIC DNA]</scope>
    <source>
        <strain evidence="4 5">DSM 3953</strain>
        <plasmid evidence="5">Plasmid EAL2_808p</plasmid>
    </source>
</reference>
<geneLocation type="plasmid" evidence="4 5">
    <name>EAL2_808p</name>
</geneLocation>
<dbReference type="InterPro" id="IPR017439">
    <property type="entry name" value="Amidohydrolase"/>
</dbReference>
<dbReference type="Gene3D" id="3.40.630.10">
    <property type="entry name" value="Zn peptidases"/>
    <property type="match status" value="1"/>
</dbReference>
<dbReference type="Pfam" id="PF07687">
    <property type="entry name" value="M20_dimer"/>
    <property type="match status" value="1"/>
</dbReference>
<evidence type="ECO:0000256" key="1">
    <source>
        <dbReference type="ARBA" id="ARBA00022801"/>
    </source>
</evidence>
<keyword evidence="1 4" id="KW-0378">Hydrolase</keyword>
<dbReference type="PANTHER" id="PTHR11014:SF63">
    <property type="entry name" value="METALLOPEPTIDASE, PUTATIVE (AFU_ORTHOLOGUE AFUA_6G09600)-RELATED"/>
    <property type="match status" value="1"/>
</dbReference>
<keyword evidence="4" id="KW-0614">Plasmid</keyword>
<feature type="binding site" evidence="2">
    <location>
        <position position="150"/>
    </location>
    <ligand>
        <name>Mn(2+)</name>
        <dbReference type="ChEBI" id="CHEBI:29035"/>
        <label>2</label>
    </ligand>
</feature>
<dbReference type="eggNOG" id="COG1473">
    <property type="taxonomic scope" value="Bacteria"/>
</dbReference>
<keyword evidence="2" id="KW-0479">Metal-binding</keyword>
<evidence type="ECO:0000313" key="5">
    <source>
        <dbReference type="Proteomes" id="UP000019591"/>
    </source>
</evidence>
<dbReference type="KEGG" id="eac:EAL2_808p02440"/>
<dbReference type="FunFam" id="3.30.70.360:FF:000001">
    <property type="entry name" value="N-acetyldiaminopimelate deacetylase"/>
    <property type="match status" value="1"/>
</dbReference>
<dbReference type="HOGENOM" id="CLU_023257_0_1_9"/>
<dbReference type="GO" id="GO:0019877">
    <property type="term" value="P:diaminopimelate biosynthetic process"/>
    <property type="evidence" value="ECO:0007669"/>
    <property type="project" value="UniProtKB-ARBA"/>
</dbReference>
<evidence type="ECO:0000259" key="3">
    <source>
        <dbReference type="Pfam" id="PF07687"/>
    </source>
</evidence>
<keyword evidence="5" id="KW-1185">Reference proteome</keyword>
<dbReference type="Proteomes" id="UP000019591">
    <property type="component" value="Plasmid EAL2_808p"/>
</dbReference>
<dbReference type="Pfam" id="PF01546">
    <property type="entry name" value="Peptidase_M20"/>
    <property type="match status" value="1"/>
</dbReference>
<dbReference type="SUPFAM" id="SSF55031">
    <property type="entry name" value="Bacterial exopeptidase dimerisation domain"/>
    <property type="match status" value="1"/>
</dbReference>
<dbReference type="CDD" id="cd03886">
    <property type="entry name" value="M20_Acy1"/>
    <property type="match status" value="1"/>
</dbReference>
<dbReference type="EC" id="3.-.-.-" evidence="4"/>
<dbReference type="InterPro" id="IPR002933">
    <property type="entry name" value="Peptidase_M20"/>
</dbReference>
<feature type="binding site" evidence="2">
    <location>
        <position position="114"/>
    </location>
    <ligand>
        <name>Mn(2+)</name>
        <dbReference type="ChEBI" id="CHEBI:29035"/>
        <label>2</label>
    </ligand>
</feature>
<gene>
    <name evidence="4" type="primary">yxeP1</name>
    <name evidence="4" type="ORF">EAL2_808p02440</name>
</gene>